<dbReference type="InterPro" id="IPR036942">
    <property type="entry name" value="Beta-barrel_TonB_sf"/>
</dbReference>
<name>A0ABS1C542_9BACT</name>
<organism evidence="13 14">
    <name type="scientific">Adhaeribacter terrigena</name>
    <dbReference type="NCBI Taxonomy" id="2793070"/>
    <lineage>
        <taxon>Bacteria</taxon>
        <taxon>Pseudomonadati</taxon>
        <taxon>Bacteroidota</taxon>
        <taxon>Cytophagia</taxon>
        <taxon>Cytophagales</taxon>
        <taxon>Hymenobacteraceae</taxon>
        <taxon>Adhaeribacter</taxon>
    </lineage>
</organism>
<evidence type="ECO:0000256" key="8">
    <source>
        <dbReference type="PROSITE-ProRule" id="PRU01360"/>
    </source>
</evidence>
<dbReference type="Gene3D" id="2.40.170.20">
    <property type="entry name" value="TonB-dependent receptor, beta-barrel domain"/>
    <property type="match status" value="1"/>
</dbReference>
<comment type="similarity">
    <text evidence="8 9">Belongs to the TonB-dependent receptor family.</text>
</comment>
<dbReference type="Pfam" id="PF13715">
    <property type="entry name" value="CarbopepD_reg_2"/>
    <property type="match status" value="1"/>
</dbReference>
<evidence type="ECO:0000259" key="12">
    <source>
        <dbReference type="Pfam" id="PF07715"/>
    </source>
</evidence>
<evidence type="ECO:0000256" key="1">
    <source>
        <dbReference type="ARBA" id="ARBA00004571"/>
    </source>
</evidence>
<accession>A0ABS1C542</accession>
<proteinExistence type="inferred from homology"/>
<keyword evidence="5 9" id="KW-0798">TonB box</keyword>
<dbReference type="Pfam" id="PF00593">
    <property type="entry name" value="TonB_dep_Rec_b-barrel"/>
    <property type="match status" value="1"/>
</dbReference>
<evidence type="ECO:0000256" key="9">
    <source>
        <dbReference type="RuleBase" id="RU003357"/>
    </source>
</evidence>
<feature type="chain" id="PRO_5046935712" evidence="10">
    <location>
        <begin position="21"/>
        <end position="935"/>
    </location>
</feature>
<dbReference type="Gene3D" id="2.170.130.10">
    <property type="entry name" value="TonB-dependent receptor, plug domain"/>
    <property type="match status" value="1"/>
</dbReference>
<keyword evidence="6 8" id="KW-0472">Membrane</keyword>
<dbReference type="InterPro" id="IPR039426">
    <property type="entry name" value="TonB-dep_rcpt-like"/>
</dbReference>
<evidence type="ECO:0000256" key="10">
    <source>
        <dbReference type="SAM" id="SignalP"/>
    </source>
</evidence>
<evidence type="ECO:0000256" key="7">
    <source>
        <dbReference type="ARBA" id="ARBA00023237"/>
    </source>
</evidence>
<evidence type="ECO:0000313" key="14">
    <source>
        <dbReference type="Proteomes" id="UP000644147"/>
    </source>
</evidence>
<evidence type="ECO:0000313" key="13">
    <source>
        <dbReference type="EMBL" id="MBK0404499.1"/>
    </source>
</evidence>
<dbReference type="InterPro" id="IPR000531">
    <property type="entry name" value="Beta-barrel_TonB"/>
</dbReference>
<evidence type="ECO:0000256" key="2">
    <source>
        <dbReference type="ARBA" id="ARBA00022448"/>
    </source>
</evidence>
<keyword evidence="14" id="KW-1185">Reference proteome</keyword>
<evidence type="ECO:0000256" key="3">
    <source>
        <dbReference type="ARBA" id="ARBA00022452"/>
    </source>
</evidence>
<dbReference type="RefSeq" id="WP_200507333.1">
    <property type="nucleotide sequence ID" value="NZ_JAEHFX010000009.1"/>
</dbReference>
<sequence>MKFYLLLFLAFTTITFPGFAQSTGTLTGRVTDKNTQEPVIGAVVFITGSSKGASTDHNGNFSIKVEPGIYKIAVTYVSYKQTNLENIKIETGKTTTLNIKIEEDSKMLNAVTIVGTRQTNTEMSLITEMKKSEIVANGVSGEQIAKSLDRDAAETVKRIPGISIMDNRFIVIRGMNERYNTVMLNDALTPSTETDAKAFSFDILPTSVIDRIMVFKGGSPELPGEFAGGVIKVYTKNFADENTNTFSLSGSYRAGTTFKNFNSYQGSKTDFLGFDNGKRALPGQFPESLADATNAQRADAGKALENTWVPEQGKAAPDLRASLGMTRRFNIGSAKISNLTAVSYSNSRTMLEANRDKYLNYDEATQTHPQEYSFKDLQSTESVRLGVIHNWSARLSNNHKLEFRNLFNQLGANQTTVRRGYDRSNQQDQENYALRYESRRIYSGQLQGTHDLNNENTTLTWTTGFASTNRNEPDYRRVRTQRAMGTTDAFKVVVPNGPTPKDASRFFSKLNEETYMVSGDAEHRLGQKDTLAADDRRIKLRTGFYAEKKNRDFASRYFSYAFRPDNNNPDLSVLDLPLSQIFAPENIKPNNGFILEEGTNPSDAYTASNDLAAGYLSASVPVGARLLLAGGARLEYNRQRLSTATSSGAVEVDNPITRLLPSLNLSYNLTENQLLRAGTSISLNRPEFRELAPFTYYDFNTNFEVTGNPELETPTIYNADVRYEYYASPTEVLSVGTFFKHFQNPIENFFIVSSGANSYTFKNAESAISYGLEAEVRKSFFDLSENKFVQNLSLVLNASLIKSQVTLGEEADGQAKDRPMMGQSPYIVNTGLYYQNDEQKFQANLLYNVMGKRIYIVGNYANPTVFEMPRHQIDFTVTKGFGERFQVTAGVQDLLNQQYNLVQDWDQNSKITAFDKSILNYKRGPYTTLGMSYKF</sequence>
<dbReference type="PROSITE" id="PS52016">
    <property type="entry name" value="TONB_DEPENDENT_REC_3"/>
    <property type="match status" value="1"/>
</dbReference>
<reference evidence="13 14" key="1">
    <citation type="submission" date="2020-12" db="EMBL/GenBank/DDBJ databases">
        <title>Bacterial novel species Adhaeribacter sp. BT258 isolated from soil.</title>
        <authorList>
            <person name="Jung H.-Y."/>
        </authorList>
    </citation>
    <scope>NUCLEOTIDE SEQUENCE [LARGE SCALE GENOMIC DNA]</scope>
    <source>
        <strain evidence="13 14">BT258</strain>
    </source>
</reference>
<dbReference type="InterPro" id="IPR012910">
    <property type="entry name" value="Plug_dom"/>
</dbReference>
<dbReference type="PANTHER" id="PTHR40980:SF5">
    <property type="entry name" value="TONB-DEPENDENT RECEPTOR"/>
    <property type="match status" value="1"/>
</dbReference>
<keyword evidence="4 8" id="KW-0812">Transmembrane</keyword>
<dbReference type="Pfam" id="PF07715">
    <property type="entry name" value="Plug"/>
    <property type="match status" value="1"/>
</dbReference>
<feature type="domain" description="TonB-dependent receptor-like beta-barrel" evidence="11">
    <location>
        <begin position="414"/>
        <end position="894"/>
    </location>
</feature>
<protein>
    <submittedName>
        <fullName evidence="13">TonB-dependent receptor</fullName>
    </submittedName>
</protein>
<evidence type="ECO:0000256" key="6">
    <source>
        <dbReference type="ARBA" id="ARBA00023136"/>
    </source>
</evidence>
<dbReference type="SUPFAM" id="SSF56935">
    <property type="entry name" value="Porins"/>
    <property type="match status" value="1"/>
</dbReference>
<dbReference type="Gene3D" id="2.60.40.1120">
    <property type="entry name" value="Carboxypeptidase-like, regulatory domain"/>
    <property type="match status" value="1"/>
</dbReference>
<dbReference type="Proteomes" id="UP000644147">
    <property type="component" value="Unassembled WGS sequence"/>
</dbReference>
<gene>
    <name evidence="13" type="ORF">I5M27_15995</name>
</gene>
<dbReference type="InterPro" id="IPR008969">
    <property type="entry name" value="CarboxyPept-like_regulatory"/>
</dbReference>
<keyword evidence="7 8" id="KW-0998">Cell outer membrane</keyword>
<keyword evidence="3 8" id="KW-1134">Transmembrane beta strand</keyword>
<evidence type="ECO:0000259" key="11">
    <source>
        <dbReference type="Pfam" id="PF00593"/>
    </source>
</evidence>
<dbReference type="EMBL" id="JAEHFX010000009">
    <property type="protein sequence ID" value="MBK0404499.1"/>
    <property type="molecule type" value="Genomic_DNA"/>
</dbReference>
<keyword evidence="2 8" id="KW-0813">Transport</keyword>
<keyword evidence="13" id="KW-0675">Receptor</keyword>
<feature type="signal peptide" evidence="10">
    <location>
        <begin position="1"/>
        <end position="20"/>
    </location>
</feature>
<feature type="domain" description="TonB-dependent receptor plug" evidence="12">
    <location>
        <begin position="137"/>
        <end position="229"/>
    </location>
</feature>
<dbReference type="SUPFAM" id="SSF49464">
    <property type="entry name" value="Carboxypeptidase regulatory domain-like"/>
    <property type="match status" value="1"/>
</dbReference>
<keyword evidence="10" id="KW-0732">Signal</keyword>
<evidence type="ECO:0000256" key="5">
    <source>
        <dbReference type="ARBA" id="ARBA00023077"/>
    </source>
</evidence>
<dbReference type="InterPro" id="IPR037066">
    <property type="entry name" value="Plug_dom_sf"/>
</dbReference>
<comment type="subcellular location">
    <subcellularLocation>
        <location evidence="1 8">Cell outer membrane</location>
        <topology evidence="1 8">Multi-pass membrane protein</topology>
    </subcellularLocation>
</comment>
<comment type="caution">
    <text evidence="13">The sequence shown here is derived from an EMBL/GenBank/DDBJ whole genome shotgun (WGS) entry which is preliminary data.</text>
</comment>
<evidence type="ECO:0000256" key="4">
    <source>
        <dbReference type="ARBA" id="ARBA00022692"/>
    </source>
</evidence>
<dbReference type="PANTHER" id="PTHR40980">
    <property type="entry name" value="PLUG DOMAIN-CONTAINING PROTEIN"/>
    <property type="match status" value="1"/>
</dbReference>